<proteinExistence type="predicted"/>
<feature type="transmembrane region" description="Helical" evidence="1">
    <location>
        <begin position="59"/>
        <end position="81"/>
    </location>
</feature>
<feature type="transmembrane region" description="Helical" evidence="1">
    <location>
        <begin position="12"/>
        <end position="39"/>
    </location>
</feature>
<sequence length="151" mass="16042">MERTLNFSVNSKLLISAGIIASASAIWHLLCIVGGPSWFAFARAPQSIVDSAVQGTLLAPIGTIIVAVLMFACSAFAFSAVGIIRKLPLLRPALITIAILCSLRGLIAIPTFVTPAGLDSWQIVASTIWFYVGICFIAGSIEHYRFGKSST</sequence>
<accession>A0A0A7EM34</accession>
<name>A0A0A7EM34_9GAMM</name>
<dbReference type="OrthoDB" id="5457135at2"/>
<dbReference type="STRING" id="1348114.OM33_19745"/>
<dbReference type="KEGG" id="pseo:OM33_19745"/>
<keyword evidence="1" id="KW-1133">Transmembrane helix</keyword>
<reference evidence="2 3" key="1">
    <citation type="submission" date="2014-11" db="EMBL/GenBank/DDBJ databases">
        <title>Complete Genome Sequence of Pseudoalteromonas sp. Strain OCN003 Isolated from Kaneohe Bay, Oahu, Hawaii.</title>
        <authorList>
            <person name="Beurmann S."/>
            <person name="Videau P."/>
            <person name="Ushijima B."/>
            <person name="Smith A.M."/>
            <person name="Aeby G.S."/>
            <person name="Callahan S.M."/>
            <person name="Belcaid M."/>
        </authorList>
    </citation>
    <scope>NUCLEOTIDE SEQUENCE [LARGE SCALE GENOMIC DNA]</scope>
    <source>
        <strain evidence="2 3">OCN003</strain>
    </source>
</reference>
<evidence type="ECO:0000256" key="1">
    <source>
        <dbReference type="SAM" id="Phobius"/>
    </source>
</evidence>
<dbReference type="Proteomes" id="UP000030341">
    <property type="component" value="Chromosome 2"/>
</dbReference>
<evidence type="ECO:0000313" key="3">
    <source>
        <dbReference type="Proteomes" id="UP000030341"/>
    </source>
</evidence>
<dbReference type="HOGENOM" id="CLU_145285_0_0_6"/>
<feature type="transmembrane region" description="Helical" evidence="1">
    <location>
        <begin position="93"/>
        <end position="114"/>
    </location>
</feature>
<dbReference type="EMBL" id="CP009889">
    <property type="protein sequence ID" value="AIY67699.1"/>
    <property type="molecule type" value="Genomic_DNA"/>
</dbReference>
<gene>
    <name evidence="2" type="ORF">OM33_19745</name>
</gene>
<evidence type="ECO:0000313" key="2">
    <source>
        <dbReference type="EMBL" id="AIY67699.1"/>
    </source>
</evidence>
<keyword evidence="1" id="KW-0812">Transmembrane</keyword>
<keyword evidence="3" id="KW-1185">Reference proteome</keyword>
<dbReference type="eggNOG" id="ENOG5032XJR">
    <property type="taxonomic scope" value="Bacteria"/>
</dbReference>
<feature type="transmembrane region" description="Helical" evidence="1">
    <location>
        <begin position="120"/>
        <end position="141"/>
    </location>
</feature>
<protein>
    <submittedName>
        <fullName evidence="2">Uncharacterized protein</fullName>
    </submittedName>
</protein>
<organism evidence="2 3">
    <name type="scientific">Pseudoalteromonas piratica</name>
    <dbReference type="NCBI Taxonomy" id="1348114"/>
    <lineage>
        <taxon>Bacteria</taxon>
        <taxon>Pseudomonadati</taxon>
        <taxon>Pseudomonadota</taxon>
        <taxon>Gammaproteobacteria</taxon>
        <taxon>Alteromonadales</taxon>
        <taxon>Pseudoalteromonadaceae</taxon>
        <taxon>Pseudoalteromonas</taxon>
    </lineage>
</organism>
<keyword evidence="1" id="KW-0472">Membrane</keyword>
<dbReference type="AlphaFoldDB" id="A0A0A7EM34"/>